<dbReference type="AlphaFoldDB" id="F1AAJ6"/>
<accession>F1AAJ6</accession>
<reference evidence="1" key="1">
    <citation type="journal article" date="2011" name="Mol. Biol. Evol.">
        <title>The Organellar Genome and Metabolic Potential of the Hydrogen-Producing Mitochondrion of Nyctotherus ovalis.</title>
        <authorList>
            <person name="de Graaf R.M."/>
            <person name="Ricard G."/>
            <person name="van Alen T.A."/>
            <person name="Duarte I."/>
            <person name="Dutilh B.E."/>
            <person name="Burgtorf C."/>
            <person name="Kuiper J.W."/>
            <person name="van der Staay G.W."/>
            <person name="Tielens A.G."/>
            <person name="Huynen M.A."/>
            <person name="Hackstein J.H."/>
        </authorList>
    </citation>
    <scope>NUCLEOTIDE SEQUENCE</scope>
</reference>
<organism evidence="1">
    <name type="scientific">Nyctotherus ovalis</name>
    <name type="common">Ciliate protozoan</name>
    <dbReference type="NCBI Taxonomy" id="70075"/>
    <lineage>
        <taxon>Eukaryota</taxon>
        <taxon>Sar</taxon>
        <taxon>Alveolata</taxon>
        <taxon>Ciliophora</taxon>
        <taxon>Intramacronucleata</taxon>
        <taxon>Armophorea</taxon>
        <taxon>Clevelandellida</taxon>
        <taxon>Nyctotheridae</taxon>
        <taxon>Nyctotherus</taxon>
    </lineage>
</organism>
<protein>
    <submittedName>
        <fullName evidence="1">Uncharacterized protein orf458</fullName>
    </submittedName>
</protein>
<evidence type="ECO:0000313" key="1">
    <source>
        <dbReference type="EMBL" id="ADN85874.1"/>
    </source>
</evidence>
<gene>
    <name evidence="1" type="primary">orf458</name>
</gene>
<dbReference type="EMBL" id="GU057832">
    <property type="protein sequence ID" value="ADN85874.1"/>
    <property type="molecule type" value="Genomic_DNA"/>
</dbReference>
<sequence>MKSVITTLPILYDRPTALILYIDYAEVHEFIQTTIYSFTPELAEDRLIQLNTYTIVFSKQFYNFPEKMREHHTDSSDLEEVSIYPSQAAQYLLYIGEYPLRYSTKYQKNFLTLISKVSKGEDSLIEESAILYYRAFSECSAALLDGISFLVQLFQYYEDTVVAIRKSITWLQRRAAQELYSITISKLVNSFVDIDNSTTIQLLLDALTELRPYLKDVQSPLADSVGIDIKQIAVLHGASIYWPTSDEEPEEFVEVVDILRVLSGNTSTWRLLDDLVFIKYKPTVLERDLSASLDPAHFEVVDNPVYEPARVTSAQDVDSEDVRSSMVTMHLYNVQTATVHKPTTTNSKAGSSAFSWERHLIQCQPEPLPEFPDIDEILWDDPRADEGISETKLDPQELQREYLAEISEKKQFFSFVQTLFLAPRAIDEYDFKKLPNTCSTKHLGVQDLTLFAIFEDAI</sequence>
<keyword evidence="1" id="KW-0496">Mitochondrion</keyword>
<geneLocation type="mitochondrion" evidence="1"/>
<name>F1AAJ6_NYCOV</name>
<proteinExistence type="predicted"/>